<dbReference type="PROSITE" id="PS00061">
    <property type="entry name" value="ADH_SHORT"/>
    <property type="match status" value="1"/>
</dbReference>
<comment type="similarity">
    <text evidence="1 3">Belongs to the short-chain dehydrogenases/reductases (SDR) family.</text>
</comment>
<dbReference type="PANTHER" id="PTHR44196">
    <property type="entry name" value="DEHYDROGENASE/REDUCTASE SDR FAMILY MEMBER 7B"/>
    <property type="match status" value="1"/>
</dbReference>
<organism evidence="5 6">
    <name type="scientific">Hymenobacter cellulosilyticus</name>
    <dbReference type="NCBI Taxonomy" id="2932248"/>
    <lineage>
        <taxon>Bacteria</taxon>
        <taxon>Pseudomonadati</taxon>
        <taxon>Bacteroidota</taxon>
        <taxon>Cytophagia</taxon>
        <taxon>Cytophagales</taxon>
        <taxon>Hymenobacteraceae</taxon>
        <taxon>Hymenobacter</taxon>
    </lineage>
</organism>
<proteinExistence type="inferred from homology"/>
<dbReference type="Gene3D" id="3.40.50.720">
    <property type="entry name" value="NAD(P)-binding Rossmann-like Domain"/>
    <property type="match status" value="1"/>
</dbReference>
<evidence type="ECO:0000256" key="2">
    <source>
        <dbReference type="ARBA" id="ARBA00023002"/>
    </source>
</evidence>
<accession>A0A8T9Q7Z8</accession>
<sequence>MNSVNKRVVVITGASSGIGRATALMLAKRGDTVVLAARDAEALQELAEECEQVGGHALAVDIDVAVEQQVNQLARQALYAFDRIDVWINNAAVNTLGRFEDIPTADIHRLLEVNLMGTIHGTRAVLPHFKARGEGILINVASMVALTGQPFAVPYSISKFGIRGLSLSLAQELANQPDIHVCTVLPAVIDTPIFNHAANYMGRAAQAPKPVVRAEEVAKAITKLTRHPKKEVIVGNMARMNRAWRALAPDMFDKQFHKMIDSQHFQDEPQAPTSGNLYVPDRELTTISGGWKDKPGQEGKSSGLKRAAQVTAGAAAISATYLLATAFLNRKKEPQKLLPAATAATNEPVAQTVATVQQAVPADVVSDALATAVSGNHPAAE</sequence>
<dbReference type="InterPro" id="IPR036291">
    <property type="entry name" value="NAD(P)-bd_dom_sf"/>
</dbReference>
<dbReference type="AlphaFoldDB" id="A0A8T9Q7Z8"/>
<dbReference type="Pfam" id="PF00106">
    <property type="entry name" value="adh_short"/>
    <property type="match status" value="1"/>
</dbReference>
<keyword evidence="2" id="KW-0560">Oxidoreductase</keyword>
<evidence type="ECO:0000256" key="1">
    <source>
        <dbReference type="ARBA" id="ARBA00006484"/>
    </source>
</evidence>
<dbReference type="GO" id="GO:0016020">
    <property type="term" value="C:membrane"/>
    <property type="evidence" value="ECO:0007669"/>
    <property type="project" value="TreeGrafter"/>
</dbReference>
<evidence type="ECO:0000256" key="3">
    <source>
        <dbReference type="RuleBase" id="RU000363"/>
    </source>
</evidence>
<name>A0A8T9Q7Z8_9BACT</name>
<dbReference type="EMBL" id="CP095046">
    <property type="protein sequence ID" value="UOQ73062.1"/>
    <property type="molecule type" value="Genomic_DNA"/>
</dbReference>
<dbReference type="PRINTS" id="PR00080">
    <property type="entry name" value="SDRFAMILY"/>
</dbReference>
<dbReference type="InterPro" id="IPR020904">
    <property type="entry name" value="Sc_DH/Rdtase_CS"/>
</dbReference>
<gene>
    <name evidence="5" type="ORF">MUN79_03550</name>
</gene>
<dbReference type="PRINTS" id="PR00081">
    <property type="entry name" value="GDHRDH"/>
</dbReference>
<dbReference type="InterPro" id="IPR002347">
    <property type="entry name" value="SDR_fam"/>
</dbReference>
<dbReference type="Proteomes" id="UP000831796">
    <property type="component" value="Chromosome"/>
</dbReference>
<dbReference type="FunFam" id="3.40.50.720:FF:000084">
    <property type="entry name" value="Short-chain dehydrogenase reductase"/>
    <property type="match status" value="1"/>
</dbReference>
<dbReference type="NCBIfam" id="NF005495">
    <property type="entry name" value="PRK07109.1"/>
    <property type="match status" value="1"/>
</dbReference>
<dbReference type="GO" id="GO:0016491">
    <property type="term" value="F:oxidoreductase activity"/>
    <property type="evidence" value="ECO:0007669"/>
    <property type="project" value="UniProtKB-KW"/>
</dbReference>
<dbReference type="PANTHER" id="PTHR44196:SF1">
    <property type="entry name" value="DEHYDROGENASE_REDUCTASE SDR FAMILY MEMBER 7B"/>
    <property type="match status" value="1"/>
</dbReference>
<dbReference type="InterPro" id="IPR057326">
    <property type="entry name" value="KR_dom"/>
</dbReference>
<reference evidence="5" key="1">
    <citation type="submission" date="2022-04" db="EMBL/GenBank/DDBJ databases">
        <title>Hymenobacter sp. isolated from the air.</title>
        <authorList>
            <person name="Won M."/>
            <person name="Lee C.-M."/>
            <person name="Woen H.-Y."/>
            <person name="Kwon S.-W."/>
        </authorList>
    </citation>
    <scope>NUCLEOTIDE SEQUENCE</scope>
    <source>
        <strain evidence="5">5116S-3</strain>
    </source>
</reference>
<dbReference type="NCBIfam" id="NF004792">
    <property type="entry name" value="PRK06139.1"/>
    <property type="match status" value="1"/>
</dbReference>
<evidence type="ECO:0000313" key="5">
    <source>
        <dbReference type="EMBL" id="UOQ73062.1"/>
    </source>
</evidence>
<dbReference type="SMART" id="SM00822">
    <property type="entry name" value="PKS_KR"/>
    <property type="match status" value="1"/>
</dbReference>
<feature type="domain" description="Ketoreductase" evidence="4">
    <location>
        <begin position="7"/>
        <end position="192"/>
    </location>
</feature>
<dbReference type="SUPFAM" id="SSF51735">
    <property type="entry name" value="NAD(P)-binding Rossmann-fold domains"/>
    <property type="match status" value="1"/>
</dbReference>
<keyword evidence="6" id="KW-1185">Reference proteome</keyword>
<protein>
    <submittedName>
        <fullName evidence="5">SDR family oxidoreductase</fullName>
    </submittedName>
</protein>
<dbReference type="RefSeq" id="WP_244676417.1">
    <property type="nucleotide sequence ID" value="NZ_CP095046.1"/>
</dbReference>
<dbReference type="KEGG" id="hcu:MUN79_03550"/>
<evidence type="ECO:0000259" key="4">
    <source>
        <dbReference type="SMART" id="SM00822"/>
    </source>
</evidence>
<evidence type="ECO:0000313" key="6">
    <source>
        <dbReference type="Proteomes" id="UP000831796"/>
    </source>
</evidence>